<dbReference type="InterPro" id="IPR036412">
    <property type="entry name" value="HAD-like_sf"/>
</dbReference>
<dbReference type="EMBL" id="JACHEK010000004">
    <property type="protein sequence ID" value="MBB6144376.1"/>
    <property type="molecule type" value="Genomic_DNA"/>
</dbReference>
<dbReference type="Gene3D" id="2.70.150.10">
    <property type="entry name" value="Calcium-transporting ATPase, cytoplasmic transduction domain A"/>
    <property type="match status" value="1"/>
</dbReference>
<dbReference type="InterPro" id="IPR059000">
    <property type="entry name" value="ATPase_P-type_domA"/>
</dbReference>
<keyword evidence="9 15" id="KW-0067">ATP-binding</keyword>
<comment type="caution">
    <text evidence="18">The sequence shown here is derived from an EMBL/GenBank/DDBJ whole genome shotgun (WGS) entry which is preliminary data.</text>
</comment>
<dbReference type="GO" id="GO:0005886">
    <property type="term" value="C:plasma membrane"/>
    <property type="evidence" value="ECO:0007669"/>
    <property type="project" value="UniProtKB-SubCell"/>
</dbReference>
<dbReference type="InterPro" id="IPR044492">
    <property type="entry name" value="P_typ_ATPase_HD_dom"/>
</dbReference>
<keyword evidence="6 15" id="KW-0812">Transmembrane</keyword>
<dbReference type="PROSITE" id="PS00154">
    <property type="entry name" value="ATPASE_E1_E2"/>
    <property type="match status" value="1"/>
</dbReference>
<evidence type="ECO:0000256" key="2">
    <source>
        <dbReference type="ARBA" id="ARBA00006024"/>
    </source>
</evidence>
<dbReference type="SUPFAM" id="SSF81653">
    <property type="entry name" value="Calcium ATPase, transduction domain A"/>
    <property type="match status" value="1"/>
</dbReference>
<dbReference type="SFLD" id="SFLDS00003">
    <property type="entry name" value="Haloacid_Dehalogenase"/>
    <property type="match status" value="1"/>
</dbReference>
<dbReference type="GO" id="GO:0005507">
    <property type="term" value="F:copper ion binding"/>
    <property type="evidence" value="ECO:0007669"/>
    <property type="project" value="TreeGrafter"/>
</dbReference>
<feature type="transmembrane region" description="Helical" evidence="15">
    <location>
        <begin position="654"/>
        <end position="673"/>
    </location>
</feature>
<feature type="transmembrane region" description="Helical" evidence="15">
    <location>
        <begin position="107"/>
        <end position="126"/>
    </location>
</feature>
<comment type="similarity">
    <text evidence="2 15">Belongs to the cation transport ATPase (P-type) (TC 3.A.3) family. Type IB subfamily.</text>
</comment>
<keyword evidence="3" id="KW-0813">Transport</keyword>
<dbReference type="AlphaFoldDB" id="A0A841JST6"/>
<proteinExistence type="inferred from homology"/>
<evidence type="ECO:0000256" key="7">
    <source>
        <dbReference type="ARBA" id="ARBA00022723"/>
    </source>
</evidence>
<evidence type="ECO:0000256" key="5">
    <source>
        <dbReference type="ARBA" id="ARBA00022553"/>
    </source>
</evidence>
<reference evidence="18 19" key="1">
    <citation type="submission" date="2020-08" db="EMBL/GenBank/DDBJ databases">
        <title>Genomic Encyclopedia of Type Strains, Phase IV (KMG-IV): sequencing the most valuable type-strain genomes for metagenomic binning, comparative biology and taxonomic classification.</title>
        <authorList>
            <person name="Goeker M."/>
        </authorList>
    </citation>
    <scope>NUCLEOTIDE SEQUENCE [LARGE SCALE GENOMIC DNA]</scope>
    <source>
        <strain evidence="18 19">DSM 103733</strain>
    </source>
</reference>
<evidence type="ECO:0000256" key="14">
    <source>
        <dbReference type="ARBA" id="ARBA00023136"/>
    </source>
</evidence>
<gene>
    <name evidence="18" type="ORF">HNQ77_002328</name>
</gene>
<evidence type="ECO:0000313" key="19">
    <source>
        <dbReference type="Proteomes" id="UP000538666"/>
    </source>
</evidence>
<sequence>MTHEPHGQGMDPHAGHDMSKAHGNHDRHAGHSVAMFRDKFWLSLALTIPVVVWSADVQHWLGYTVPSFPGSKFIPAILGTAVFVYGGLVFVRGAWRELADRKPGMMTLISLAILVSFGTSLAATLGFFEVEVWWELASLITIMILGHWLEMRAISQASGALNALAALLPDTAERVTGDQTQTVPLSALQVGDIILVRPGARVAADGIVVDGAADVDESMITGESRTVPKASGAKVIAGTVASGGSLRVRITAVGEQTALSGIMQLVATAQASGSRSQALADRAAAVLFYVAVASGAITFVYWWLAGDKEHALIRTATVLIIACPHALGLAIPLVIAISTSIGAQNGLLVKDRLALERARNLDTVIFDKTGTLTRGLPALSGVVTVPGGSESELLAYAAAVEANSEHPLGKAIIAEAKRRNLATVQAADFKSLAGRGAEAEISGKRVSIGGPRLLVEGQVTVPAEVERLTAQWASEGKTVLHVVADGKLMGAFAVEDEIRPESKEAIEELHRLGIRVAMITGDSKAVADSVANRIGIDEVAAEVLPADKAAAVKHFQGDGKKVAMVGDGVNDAPALATADVGIAIGAGTDVAIESAGIVLVRNDPRDVVGAIELSRATYRKMIQNLVWATAYNLVAIPVAAGLFVHWGFDLPMSVGAIAMSLSTIIVAANAQLLRRLNLQRVAL</sequence>
<keyword evidence="10" id="KW-0460">Magnesium</keyword>
<name>A0A841JST6_9BACT</name>
<dbReference type="PANTHER" id="PTHR43520">
    <property type="entry name" value="ATP7, ISOFORM B"/>
    <property type="match status" value="1"/>
</dbReference>
<dbReference type="PANTHER" id="PTHR43520:SF5">
    <property type="entry name" value="CATION-TRANSPORTING P-TYPE ATPASE-RELATED"/>
    <property type="match status" value="1"/>
</dbReference>
<dbReference type="GO" id="GO:0055070">
    <property type="term" value="P:copper ion homeostasis"/>
    <property type="evidence" value="ECO:0007669"/>
    <property type="project" value="TreeGrafter"/>
</dbReference>
<dbReference type="SUPFAM" id="SSF81665">
    <property type="entry name" value="Calcium ATPase, transmembrane domain M"/>
    <property type="match status" value="1"/>
</dbReference>
<dbReference type="NCBIfam" id="TIGR01525">
    <property type="entry name" value="ATPase-IB_hvy"/>
    <property type="match status" value="1"/>
</dbReference>
<dbReference type="Gene3D" id="3.40.50.1000">
    <property type="entry name" value="HAD superfamily/HAD-like"/>
    <property type="match status" value="1"/>
</dbReference>
<dbReference type="SFLD" id="SFLDF00027">
    <property type="entry name" value="p-type_atpase"/>
    <property type="match status" value="1"/>
</dbReference>
<dbReference type="SUPFAM" id="SSF56784">
    <property type="entry name" value="HAD-like"/>
    <property type="match status" value="1"/>
</dbReference>
<dbReference type="OrthoDB" id="9766480at2"/>
<feature type="region of interest" description="Disordered" evidence="16">
    <location>
        <begin position="1"/>
        <end position="26"/>
    </location>
</feature>
<keyword evidence="7 15" id="KW-0479">Metal-binding</keyword>
<dbReference type="NCBIfam" id="TIGR01511">
    <property type="entry name" value="ATPase-IB1_Cu"/>
    <property type="match status" value="1"/>
</dbReference>
<keyword evidence="4 15" id="KW-1003">Cell membrane</keyword>
<dbReference type="InterPro" id="IPR001757">
    <property type="entry name" value="P_typ_ATPase"/>
</dbReference>
<evidence type="ECO:0000256" key="12">
    <source>
        <dbReference type="ARBA" id="ARBA00022989"/>
    </source>
</evidence>
<dbReference type="Pfam" id="PF00122">
    <property type="entry name" value="E1-E2_ATPase"/>
    <property type="match status" value="1"/>
</dbReference>
<dbReference type="InterPro" id="IPR027256">
    <property type="entry name" value="P-typ_ATPase_IB"/>
</dbReference>
<protein>
    <submittedName>
        <fullName evidence="18">Cu2+-exporting ATPase</fullName>
    </submittedName>
</protein>
<evidence type="ECO:0000256" key="13">
    <source>
        <dbReference type="ARBA" id="ARBA00023065"/>
    </source>
</evidence>
<evidence type="ECO:0000256" key="16">
    <source>
        <dbReference type="SAM" id="MobiDB-lite"/>
    </source>
</evidence>
<feature type="transmembrane region" description="Helical" evidence="15">
    <location>
        <begin position="316"/>
        <end position="343"/>
    </location>
</feature>
<dbReference type="GO" id="GO:0043682">
    <property type="term" value="F:P-type divalent copper transporter activity"/>
    <property type="evidence" value="ECO:0007669"/>
    <property type="project" value="TreeGrafter"/>
</dbReference>
<dbReference type="InterPro" id="IPR008250">
    <property type="entry name" value="ATPase_P-typ_transduc_dom_A_sf"/>
</dbReference>
<dbReference type="Gene3D" id="3.40.1110.10">
    <property type="entry name" value="Calcium-transporting ATPase, cytoplasmic domain N"/>
    <property type="match status" value="1"/>
</dbReference>
<evidence type="ECO:0000256" key="10">
    <source>
        <dbReference type="ARBA" id="ARBA00022842"/>
    </source>
</evidence>
<evidence type="ECO:0000256" key="3">
    <source>
        <dbReference type="ARBA" id="ARBA00022448"/>
    </source>
</evidence>
<dbReference type="GO" id="GO:0060003">
    <property type="term" value="P:copper ion export"/>
    <property type="evidence" value="ECO:0007669"/>
    <property type="project" value="UniProtKB-ARBA"/>
</dbReference>
<dbReference type="NCBIfam" id="TIGR01494">
    <property type="entry name" value="ATPase_P-type"/>
    <property type="match status" value="1"/>
</dbReference>
<evidence type="ECO:0000256" key="11">
    <source>
        <dbReference type="ARBA" id="ARBA00022967"/>
    </source>
</evidence>
<dbReference type="GO" id="GO:0005524">
    <property type="term" value="F:ATP binding"/>
    <property type="evidence" value="ECO:0007669"/>
    <property type="project" value="UniProtKB-UniRule"/>
</dbReference>
<evidence type="ECO:0000256" key="8">
    <source>
        <dbReference type="ARBA" id="ARBA00022741"/>
    </source>
</evidence>
<evidence type="ECO:0000256" key="15">
    <source>
        <dbReference type="RuleBase" id="RU362081"/>
    </source>
</evidence>
<dbReference type="InterPro" id="IPR023214">
    <property type="entry name" value="HAD_sf"/>
</dbReference>
<evidence type="ECO:0000256" key="4">
    <source>
        <dbReference type="ARBA" id="ARBA00022475"/>
    </source>
</evidence>
<comment type="subcellular location">
    <subcellularLocation>
        <location evidence="1">Cell membrane</location>
        <topology evidence="1">Multi-pass membrane protein</topology>
    </subcellularLocation>
</comment>
<feature type="compositionally biased region" description="Basic and acidic residues" evidence="16">
    <location>
        <begin position="13"/>
        <end position="26"/>
    </location>
</feature>
<dbReference type="InterPro" id="IPR023298">
    <property type="entry name" value="ATPase_P-typ_TM_dom_sf"/>
</dbReference>
<dbReference type="FunFam" id="2.70.150.10:FF:000020">
    <property type="entry name" value="Copper-exporting P-type ATPase A"/>
    <property type="match status" value="1"/>
</dbReference>
<dbReference type="PRINTS" id="PR00943">
    <property type="entry name" value="CUATPASE"/>
</dbReference>
<dbReference type="Proteomes" id="UP000538666">
    <property type="component" value="Unassembled WGS sequence"/>
</dbReference>
<dbReference type="InterPro" id="IPR018303">
    <property type="entry name" value="ATPase_P-typ_P_site"/>
</dbReference>
<dbReference type="RefSeq" id="WP_050058993.1">
    <property type="nucleotide sequence ID" value="NZ_JACHEK010000004.1"/>
</dbReference>
<keyword evidence="12 15" id="KW-1133">Transmembrane helix</keyword>
<feature type="domain" description="P-type ATPase A" evidence="17">
    <location>
        <begin position="167"/>
        <end position="266"/>
    </location>
</feature>
<feature type="transmembrane region" description="Helical" evidence="15">
    <location>
        <begin position="283"/>
        <end position="304"/>
    </location>
</feature>
<keyword evidence="8 15" id="KW-0547">Nucleotide-binding</keyword>
<keyword evidence="14 15" id="KW-0472">Membrane</keyword>
<evidence type="ECO:0000256" key="6">
    <source>
        <dbReference type="ARBA" id="ARBA00022692"/>
    </source>
</evidence>
<organism evidence="18 19">
    <name type="scientific">Silvibacterium bohemicum</name>
    <dbReference type="NCBI Taxonomy" id="1577686"/>
    <lineage>
        <taxon>Bacteria</taxon>
        <taxon>Pseudomonadati</taxon>
        <taxon>Acidobacteriota</taxon>
        <taxon>Terriglobia</taxon>
        <taxon>Terriglobales</taxon>
        <taxon>Acidobacteriaceae</taxon>
        <taxon>Silvibacterium</taxon>
    </lineage>
</organism>
<keyword evidence="11" id="KW-1278">Translocase</keyword>
<evidence type="ECO:0000259" key="17">
    <source>
        <dbReference type="Pfam" id="PF00122"/>
    </source>
</evidence>
<dbReference type="Pfam" id="PF00702">
    <property type="entry name" value="Hydrolase"/>
    <property type="match status" value="1"/>
</dbReference>
<dbReference type="InterPro" id="IPR023299">
    <property type="entry name" value="ATPase_P-typ_cyto_dom_N"/>
</dbReference>
<feature type="transmembrane region" description="Helical" evidence="15">
    <location>
        <begin position="625"/>
        <end position="648"/>
    </location>
</feature>
<dbReference type="SFLD" id="SFLDG00002">
    <property type="entry name" value="C1.7:_P-type_atpase_like"/>
    <property type="match status" value="1"/>
</dbReference>
<accession>A0A841JST6</accession>
<evidence type="ECO:0000313" key="18">
    <source>
        <dbReference type="EMBL" id="MBB6144376.1"/>
    </source>
</evidence>
<feature type="transmembrane region" description="Helical" evidence="15">
    <location>
        <begin position="73"/>
        <end position="95"/>
    </location>
</feature>
<keyword evidence="19" id="KW-1185">Reference proteome</keyword>
<evidence type="ECO:0000256" key="9">
    <source>
        <dbReference type="ARBA" id="ARBA00022840"/>
    </source>
</evidence>
<feature type="transmembrane region" description="Helical" evidence="15">
    <location>
        <begin position="132"/>
        <end position="149"/>
    </location>
</feature>
<keyword evidence="13" id="KW-0406">Ion transport</keyword>
<dbReference type="PRINTS" id="PR00119">
    <property type="entry name" value="CATATPASE"/>
</dbReference>
<evidence type="ECO:0000256" key="1">
    <source>
        <dbReference type="ARBA" id="ARBA00004651"/>
    </source>
</evidence>
<feature type="transmembrane region" description="Helical" evidence="15">
    <location>
        <begin position="40"/>
        <end position="61"/>
    </location>
</feature>
<dbReference type="GO" id="GO:0016887">
    <property type="term" value="F:ATP hydrolysis activity"/>
    <property type="evidence" value="ECO:0007669"/>
    <property type="project" value="InterPro"/>
</dbReference>
<keyword evidence="5" id="KW-0597">Phosphoprotein</keyword>